<dbReference type="Proteomes" id="UP001383192">
    <property type="component" value="Unassembled WGS sequence"/>
</dbReference>
<evidence type="ECO:0000256" key="3">
    <source>
        <dbReference type="SAM" id="SignalP"/>
    </source>
</evidence>
<proteinExistence type="predicted"/>
<keyword evidence="2" id="KW-0472">Membrane</keyword>
<evidence type="ECO:0000256" key="1">
    <source>
        <dbReference type="SAM" id="MobiDB-lite"/>
    </source>
</evidence>
<feature type="compositionally biased region" description="Low complexity" evidence="1">
    <location>
        <begin position="36"/>
        <end position="69"/>
    </location>
</feature>
<organism evidence="4 5">
    <name type="scientific">Paramarasmius palmivorus</name>
    <dbReference type="NCBI Taxonomy" id="297713"/>
    <lineage>
        <taxon>Eukaryota</taxon>
        <taxon>Fungi</taxon>
        <taxon>Dikarya</taxon>
        <taxon>Basidiomycota</taxon>
        <taxon>Agaricomycotina</taxon>
        <taxon>Agaricomycetes</taxon>
        <taxon>Agaricomycetidae</taxon>
        <taxon>Agaricales</taxon>
        <taxon>Marasmiineae</taxon>
        <taxon>Marasmiaceae</taxon>
        <taxon>Paramarasmius</taxon>
    </lineage>
</organism>
<reference evidence="4 5" key="1">
    <citation type="submission" date="2024-01" db="EMBL/GenBank/DDBJ databases">
        <title>A draft genome for a cacao thread blight-causing isolate of Paramarasmius palmivorus.</title>
        <authorList>
            <person name="Baruah I.K."/>
            <person name="Bukari Y."/>
            <person name="Amoako-Attah I."/>
            <person name="Meinhardt L.W."/>
            <person name="Bailey B.A."/>
            <person name="Cohen S.P."/>
        </authorList>
    </citation>
    <scope>NUCLEOTIDE SEQUENCE [LARGE SCALE GENOMIC DNA]</scope>
    <source>
        <strain evidence="4 5">GH-12</strain>
    </source>
</reference>
<evidence type="ECO:0000313" key="4">
    <source>
        <dbReference type="EMBL" id="KAK7049359.1"/>
    </source>
</evidence>
<dbReference type="AlphaFoldDB" id="A0AAW0DF29"/>
<comment type="caution">
    <text evidence="4">The sequence shown here is derived from an EMBL/GenBank/DDBJ whole genome shotgun (WGS) entry which is preliminary data.</text>
</comment>
<keyword evidence="3" id="KW-0732">Signal</keyword>
<dbReference type="EMBL" id="JAYKXP010000017">
    <property type="protein sequence ID" value="KAK7049359.1"/>
    <property type="molecule type" value="Genomic_DNA"/>
</dbReference>
<feature type="region of interest" description="Disordered" evidence="1">
    <location>
        <begin position="24"/>
        <end position="69"/>
    </location>
</feature>
<keyword evidence="2" id="KW-1133">Transmembrane helix</keyword>
<sequence>MKLFWTLHTIWLLLVVGIVAKKGKDGDGDDDHDEGSSTSAVSSTTVDSSSSIPSQTTPSTSSTAPAPSNTTIVTPGLGLKFAAPVNTTTCDSVTFFWTPTGGLESTISLLVTNQGIPEHPPTTNTITETLSESLSSNDQHFTWLHVDVAQGWYVAQARLQNQTVLSQSSAFFVQNGSDVSCLAGINTSSTEGGRPKSSHRHSPQVQHLALGELVGIVVGSAAGVTILAMAFAFPHLWRHALTSPKRKHPYHQLF</sequence>
<gene>
    <name evidence="4" type="ORF">VNI00_005960</name>
</gene>
<protein>
    <submittedName>
        <fullName evidence="4">Uncharacterized protein</fullName>
    </submittedName>
</protein>
<feature type="transmembrane region" description="Helical" evidence="2">
    <location>
        <begin position="213"/>
        <end position="237"/>
    </location>
</feature>
<feature type="chain" id="PRO_5043810481" evidence="3">
    <location>
        <begin position="21"/>
        <end position="254"/>
    </location>
</feature>
<accession>A0AAW0DF29</accession>
<keyword evidence="2" id="KW-0812">Transmembrane</keyword>
<feature type="signal peptide" evidence="3">
    <location>
        <begin position="1"/>
        <end position="20"/>
    </location>
</feature>
<name>A0AAW0DF29_9AGAR</name>
<keyword evidence="5" id="KW-1185">Reference proteome</keyword>
<evidence type="ECO:0000256" key="2">
    <source>
        <dbReference type="SAM" id="Phobius"/>
    </source>
</evidence>
<evidence type="ECO:0000313" key="5">
    <source>
        <dbReference type="Proteomes" id="UP001383192"/>
    </source>
</evidence>